<dbReference type="CDD" id="cd03860">
    <property type="entry name" value="M14_CP_A-B_like"/>
    <property type="match status" value="1"/>
</dbReference>
<dbReference type="InterPro" id="IPR036990">
    <property type="entry name" value="M14A-like_propep"/>
</dbReference>
<dbReference type="GO" id="GO:0006508">
    <property type="term" value="P:proteolysis"/>
    <property type="evidence" value="ECO:0007669"/>
    <property type="project" value="UniProtKB-KW"/>
</dbReference>
<keyword evidence="5" id="KW-0964">Secreted</keyword>
<evidence type="ECO:0000313" key="19">
    <source>
        <dbReference type="EMBL" id="RFN55193.1"/>
    </source>
</evidence>
<evidence type="ECO:0000256" key="4">
    <source>
        <dbReference type="ARBA" id="ARBA00005988"/>
    </source>
</evidence>
<dbReference type="OrthoDB" id="3626597at2759"/>
<dbReference type="EMBL" id="PXXK01000009">
    <property type="protein sequence ID" value="RFN55193.1"/>
    <property type="molecule type" value="Genomic_DNA"/>
</dbReference>
<evidence type="ECO:0000256" key="13">
    <source>
        <dbReference type="ARBA" id="ARBA00023145"/>
    </source>
</evidence>
<keyword evidence="8 17" id="KW-0732">Signal</keyword>
<dbReference type="PROSITE" id="PS52035">
    <property type="entry name" value="PEPTIDASE_M14"/>
    <property type="match status" value="1"/>
</dbReference>
<dbReference type="Gene3D" id="3.30.70.340">
    <property type="entry name" value="Metallocarboxypeptidase-like"/>
    <property type="match status" value="1"/>
</dbReference>
<evidence type="ECO:0000259" key="18">
    <source>
        <dbReference type="PROSITE" id="PS52035"/>
    </source>
</evidence>
<keyword evidence="6" id="KW-0645">Protease</keyword>
<dbReference type="Pfam" id="PF00246">
    <property type="entry name" value="Peptidase_M14"/>
    <property type="match status" value="1"/>
</dbReference>
<feature type="compositionally biased region" description="Polar residues" evidence="16">
    <location>
        <begin position="264"/>
        <end position="275"/>
    </location>
</feature>
<evidence type="ECO:0000256" key="10">
    <source>
        <dbReference type="ARBA" id="ARBA00022833"/>
    </source>
</evidence>
<comment type="cofactor">
    <cofactor evidence="1">
        <name>Zn(2+)</name>
        <dbReference type="ChEBI" id="CHEBI:29105"/>
    </cofactor>
</comment>
<proteinExistence type="inferred from homology"/>
<dbReference type="PRINTS" id="PR00765">
    <property type="entry name" value="CRBOXYPTASEA"/>
</dbReference>
<evidence type="ECO:0000256" key="7">
    <source>
        <dbReference type="ARBA" id="ARBA00022723"/>
    </source>
</evidence>
<evidence type="ECO:0000256" key="6">
    <source>
        <dbReference type="ARBA" id="ARBA00022670"/>
    </source>
</evidence>
<accession>A0A395N5Y6</accession>
<gene>
    <name evidence="19" type="ORF">FIE12Z_446</name>
</gene>
<evidence type="ECO:0000256" key="5">
    <source>
        <dbReference type="ARBA" id="ARBA00022525"/>
    </source>
</evidence>
<keyword evidence="10" id="KW-0862">Zinc</keyword>
<keyword evidence="13" id="KW-0865">Zymogen</keyword>
<keyword evidence="9" id="KW-0378">Hydrolase</keyword>
<feature type="region of interest" description="Disordered" evidence="16">
    <location>
        <begin position="264"/>
        <end position="286"/>
    </location>
</feature>
<keyword evidence="7" id="KW-0479">Metal-binding</keyword>
<dbReference type="SUPFAM" id="SSF53187">
    <property type="entry name" value="Zn-dependent exopeptidases"/>
    <property type="match status" value="1"/>
</dbReference>
<dbReference type="InterPro" id="IPR057246">
    <property type="entry name" value="CARBOXYPEPT_ZN_1"/>
</dbReference>
<evidence type="ECO:0000256" key="3">
    <source>
        <dbReference type="ARBA" id="ARBA00004613"/>
    </source>
</evidence>
<dbReference type="PROSITE" id="PS00132">
    <property type="entry name" value="CARBOXYPEPT_ZN_1"/>
    <property type="match status" value="1"/>
</dbReference>
<feature type="chain" id="PRO_5017292652" description="Peptidase M14 domain-containing protein" evidence="17">
    <location>
        <begin position="24"/>
        <end position="438"/>
    </location>
</feature>
<dbReference type="FunFam" id="3.40.630.10:FF:000165">
    <property type="entry name" value="Glucan 1,4-alpha-glucosidase, putative"/>
    <property type="match status" value="1"/>
</dbReference>
<dbReference type="Gene3D" id="3.40.630.10">
    <property type="entry name" value="Zn peptidases"/>
    <property type="match status" value="1"/>
</dbReference>
<name>A0A395N5Y6_9HYPO</name>
<dbReference type="PANTHER" id="PTHR11705">
    <property type="entry name" value="PROTEASE FAMILY M14 CARBOXYPEPTIDASE A,B"/>
    <property type="match status" value="1"/>
</dbReference>
<dbReference type="GO" id="GO:0004181">
    <property type="term" value="F:metallocarboxypeptidase activity"/>
    <property type="evidence" value="ECO:0007669"/>
    <property type="project" value="InterPro"/>
</dbReference>
<evidence type="ECO:0000313" key="20">
    <source>
        <dbReference type="Proteomes" id="UP000265631"/>
    </source>
</evidence>
<keyword evidence="11" id="KW-0843">Virulence</keyword>
<dbReference type="AlphaFoldDB" id="A0A395N5Y6"/>
<evidence type="ECO:0000256" key="8">
    <source>
        <dbReference type="ARBA" id="ARBA00022729"/>
    </source>
</evidence>
<evidence type="ECO:0000256" key="15">
    <source>
        <dbReference type="PROSITE-ProRule" id="PRU01379"/>
    </source>
</evidence>
<comment type="similarity">
    <text evidence="4 15">Belongs to the peptidase M14 family.</text>
</comment>
<evidence type="ECO:0000256" key="14">
    <source>
        <dbReference type="ARBA" id="ARBA00023157"/>
    </source>
</evidence>
<protein>
    <recommendedName>
        <fullName evidence="18">Peptidase M14 domain-containing protein</fullName>
    </recommendedName>
</protein>
<reference evidence="19 20" key="1">
    <citation type="journal article" date="2018" name="PLoS Pathog.">
        <title>Evolution of structural diversity of trichothecenes, a family of toxins produced by plant pathogenic and entomopathogenic fungi.</title>
        <authorList>
            <person name="Proctor R.H."/>
            <person name="McCormick S.P."/>
            <person name="Kim H.S."/>
            <person name="Cardoza R.E."/>
            <person name="Stanley A.M."/>
            <person name="Lindo L."/>
            <person name="Kelly A."/>
            <person name="Brown D.W."/>
            <person name="Lee T."/>
            <person name="Vaughan M.M."/>
            <person name="Alexander N.J."/>
            <person name="Busman M."/>
            <person name="Gutierrez S."/>
        </authorList>
    </citation>
    <scope>NUCLEOTIDE SEQUENCE [LARGE SCALE GENOMIC DNA]</scope>
    <source>
        <strain evidence="19 20">NRRL 13405</strain>
    </source>
</reference>
<feature type="active site" description="Proton donor/acceptor" evidence="15">
    <location>
        <position position="387"/>
    </location>
</feature>
<evidence type="ECO:0000256" key="12">
    <source>
        <dbReference type="ARBA" id="ARBA00023049"/>
    </source>
</evidence>
<evidence type="ECO:0000256" key="1">
    <source>
        <dbReference type="ARBA" id="ARBA00001947"/>
    </source>
</evidence>
<comment type="subcellular location">
    <subcellularLocation>
        <location evidence="3">Secreted</location>
    </subcellularLocation>
</comment>
<dbReference type="GO" id="GO:0008270">
    <property type="term" value="F:zinc ion binding"/>
    <property type="evidence" value="ECO:0007669"/>
    <property type="project" value="InterPro"/>
</dbReference>
<evidence type="ECO:0000256" key="16">
    <source>
        <dbReference type="SAM" id="MobiDB-lite"/>
    </source>
</evidence>
<keyword evidence="12" id="KW-0482">Metalloprotease</keyword>
<comment type="caution">
    <text evidence="19">The sequence shown here is derived from an EMBL/GenBank/DDBJ whole genome shotgun (WGS) entry which is preliminary data.</text>
</comment>
<evidence type="ECO:0000256" key="2">
    <source>
        <dbReference type="ARBA" id="ARBA00003091"/>
    </source>
</evidence>
<evidence type="ECO:0000256" key="17">
    <source>
        <dbReference type="SAM" id="SignalP"/>
    </source>
</evidence>
<dbReference type="SMART" id="SM00631">
    <property type="entry name" value="Zn_pept"/>
    <property type="match status" value="1"/>
</dbReference>
<dbReference type="GO" id="GO:0005576">
    <property type="term" value="C:extracellular region"/>
    <property type="evidence" value="ECO:0007669"/>
    <property type="project" value="UniProtKB-SubCell"/>
</dbReference>
<keyword evidence="20" id="KW-1185">Reference proteome</keyword>
<dbReference type="PANTHER" id="PTHR11705:SF143">
    <property type="entry name" value="SLL0236 PROTEIN"/>
    <property type="match status" value="1"/>
</dbReference>
<dbReference type="SUPFAM" id="SSF54897">
    <property type="entry name" value="Protease propeptides/inhibitors"/>
    <property type="match status" value="1"/>
</dbReference>
<evidence type="ECO:0000256" key="11">
    <source>
        <dbReference type="ARBA" id="ARBA00023026"/>
    </source>
</evidence>
<comment type="function">
    <text evidence="2">Extracellular metalloprotease that contributes to pathogenicity.</text>
</comment>
<evidence type="ECO:0000256" key="9">
    <source>
        <dbReference type="ARBA" id="ARBA00022801"/>
    </source>
</evidence>
<feature type="signal peptide" evidence="17">
    <location>
        <begin position="1"/>
        <end position="23"/>
    </location>
</feature>
<dbReference type="InterPro" id="IPR000834">
    <property type="entry name" value="Peptidase_M14"/>
</dbReference>
<sequence length="438" mass="49144">MRSSVFSLLTLALGAIAAPKADTQTYDGYKVFRVNTHGKADIKEKLSPVTFDEWEHGDQHADIVVAPNDVAAFKSLNLDFTTLHENLGGSIVSESPSSKKWKRQADDESWYDEFHQYEDHVDYFRDLHAQFPNNSKLISSGKSYENRSIYGLHLYGEDGPGKPAVLYHGTVHAREWISAPTVEYITLQLIKGFKGGDEEVQTILNKYDFYIFPVVNPDGFVYTTKSDRLWRKNRQPPPSSAPNQTCFGRDINRNWEFGWDSNKRGASTNPCSQTYRGEKPADSPENAGLDKFVRQLRDTVGISLYIDFHSYGQYILSPFGYKEDLYAPELGKWTKAAALVSTAIRDSSDDKTTYTFGPSGAVLYVTTGAAPDHVYSVGQAKFSYTIELRDTGETGFVLPPNQIRPNVEEQWAGQKVLLSLLDETFFDGEGPALFQGQT</sequence>
<organism evidence="19 20">
    <name type="scientific">Fusarium flagelliforme</name>
    <dbReference type="NCBI Taxonomy" id="2675880"/>
    <lineage>
        <taxon>Eukaryota</taxon>
        <taxon>Fungi</taxon>
        <taxon>Dikarya</taxon>
        <taxon>Ascomycota</taxon>
        <taxon>Pezizomycotina</taxon>
        <taxon>Sordariomycetes</taxon>
        <taxon>Hypocreomycetidae</taxon>
        <taxon>Hypocreales</taxon>
        <taxon>Nectriaceae</taxon>
        <taxon>Fusarium</taxon>
        <taxon>Fusarium incarnatum-equiseti species complex</taxon>
    </lineage>
</organism>
<dbReference type="STRING" id="2594813.A0A395N5Y6"/>
<dbReference type="Proteomes" id="UP000265631">
    <property type="component" value="Unassembled WGS sequence"/>
</dbReference>
<keyword evidence="14" id="KW-1015">Disulfide bond</keyword>
<feature type="domain" description="Peptidase M14" evidence="18">
    <location>
        <begin position="113"/>
        <end position="421"/>
    </location>
</feature>